<evidence type="ECO:0000256" key="1">
    <source>
        <dbReference type="SAM" id="MobiDB-lite"/>
    </source>
</evidence>
<organism evidence="2 3">
    <name type="scientific">Eumeta variegata</name>
    <name type="common">Bagworm moth</name>
    <name type="synonym">Eumeta japonica</name>
    <dbReference type="NCBI Taxonomy" id="151549"/>
    <lineage>
        <taxon>Eukaryota</taxon>
        <taxon>Metazoa</taxon>
        <taxon>Ecdysozoa</taxon>
        <taxon>Arthropoda</taxon>
        <taxon>Hexapoda</taxon>
        <taxon>Insecta</taxon>
        <taxon>Pterygota</taxon>
        <taxon>Neoptera</taxon>
        <taxon>Endopterygota</taxon>
        <taxon>Lepidoptera</taxon>
        <taxon>Glossata</taxon>
        <taxon>Ditrysia</taxon>
        <taxon>Tineoidea</taxon>
        <taxon>Psychidae</taxon>
        <taxon>Oiketicinae</taxon>
        <taxon>Eumeta</taxon>
    </lineage>
</organism>
<evidence type="ECO:0000313" key="2">
    <source>
        <dbReference type="EMBL" id="GBP39093.1"/>
    </source>
</evidence>
<gene>
    <name evidence="2" type="ORF">EVAR_27453_1</name>
</gene>
<accession>A0A4C1VKH1</accession>
<feature type="compositionally biased region" description="Low complexity" evidence="1">
    <location>
        <begin position="314"/>
        <end position="328"/>
    </location>
</feature>
<sequence>MDKERHRDKHIQLKRRLYQHSLSGHRYREEPIRSQSTARHRAPVTRARAPAMDKGAVGRPVGRADVLKKLNAENLLVIERGLLGDLPEKLRPPPLVQPRARPQDLVLTKPPSSTLLSSCLPIVPDSPGSDPGKLKVGEDEVSPLKKTFSFRDKFTRMNFFGREKSPKSKWKLGMEQEMKGAAMVEPPGTKCEQEKKRRLWFFKNRDGDKIKSPSTEKKYFASDKKPIYKRSKSFEFLPRAAEDEDCIPSAADKIKHRSYTKNRLSYMFGSNESISEAWLSSESFEELQKYKILNMSKGESFKYLENAKERGPGSTASSKSHTSSASTALTSNNSGLLDNLLQSESVQNLFFEFDKAVEMFSENYASDCEPYTKDAKVKFDMPVREKRKSRSFSTMPSPKIVHVKCTTVSELSETFSRELNKMLSEMRKDKGVSSGGETPRSARRGSVTDWCVLEEPPVQTHAQSHPQDKYRRAQKKPTNRIRRISSTKYADFLYRTDIIMSHSDRISEAAQASESRSIGEADRLDKVGQLTHRLTFDFVRLRWSNRFHSEADVHTNVDVQPPFQRGEYFVPVTLSCASVEAYYGRNDIITAILVLQIVFGNESSTTLVLSELAIIKDHHHLCEDNVLGRQLNMFFEARSV</sequence>
<reference evidence="2 3" key="1">
    <citation type="journal article" date="2019" name="Commun. Biol.">
        <title>The bagworm genome reveals a unique fibroin gene that provides high tensile strength.</title>
        <authorList>
            <person name="Kono N."/>
            <person name="Nakamura H."/>
            <person name="Ohtoshi R."/>
            <person name="Tomita M."/>
            <person name="Numata K."/>
            <person name="Arakawa K."/>
        </authorList>
    </citation>
    <scope>NUCLEOTIDE SEQUENCE [LARGE SCALE GENOMIC DNA]</scope>
</reference>
<protein>
    <submittedName>
        <fullName evidence="2">Uncharacterized protein</fullName>
    </submittedName>
</protein>
<name>A0A4C1VKH1_EUMVA</name>
<dbReference type="AlphaFoldDB" id="A0A4C1VKH1"/>
<dbReference type="OrthoDB" id="7478627at2759"/>
<feature type="region of interest" description="Disordered" evidence="1">
    <location>
        <begin position="307"/>
        <end position="328"/>
    </location>
</feature>
<comment type="caution">
    <text evidence="2">The sequence shown here is derived from an EMBL/GenBank/DDBJ whole genome shotgun (WGS) entry which is preliminary data.</text>
</comment>
<evidence type="ECO:0000313" key="3">
    <source>
        <dbReference type="Proteomes" id="UP000299102"/>
    </source>
</evidence>
<feature type="region of interest" description="Disordered" evidence="1">
    <location>
        <begin position="427"/>
        <end position="479"/>
    </location>
</feature>
<dbReference type="Proteomes" id="UP000299102">
    <property type="component" value="Unassembled WGS sequence"/>
</dbReference>
<dbReference type="EMBL" id="BGZK01000359">
    <property type="protein sequence ID" value="GBP39093.1"/>
    <property type="molecule type" value="Genomic_DNA"/>
</dbReference>
<keyword evidence="3" id="KW-1185">Reference proteome</keyword>
<feature type="region of interest" description="Disordered" evidence="1">
    <location>
        <begin position="20"/>
        <end position="58"/>
    </location>
</feature>
<proteinExistence type="predicted"/>